<keyword evidence="12" id="KW-0443">Lipid metabolism</keyword>
<dbReference type="InterPro" id="IPR016720">
    <property type="entry name" value="PC_Trfase_euk"/>
</dbReference>
<dbReference type="GO" id="GO:0004605">
    <property type="term" value="F:phosphatidate cytidylyltransferase activity"/>
    <property type="evidence" value="ECO:0007669"/>
    <property type="project" value="UniProtKB-EC"/>
</dbReference>
<dbReference type="GO" id="GO:0005789">
    <property type="term" value="C:endoplasmic reticulum membrane"/>
    <property type="evidence" value="ECO:0007669"/>
    <property type="project" value="TreeGrafter"/>
</dbReference>
<keyword evidence="15" id="KW-1208">Phospholipid metabolism</keyword>
<protein>
    <recommendedName>
        <fullName evidence="6">phosphatidate cytidylyltransferase</fullName>
        <ecNumber evidence="6">2.7.7.41</ecNumber>
    </recommendedName>
    <alternativeName>
        <fullName evidence="16">CDP-diacylglycerol synthase</fullName>
    </alternativeName>
    <alternativeName>
        <fullName evidence="17">CDP-diglyceride pyrophosphorylase</fullName>
    </alternativeName>
    <alternativeName>
        <fullName evidence="18">CDP-diglyceride synthase</fullName>
    </alternativeName>
</protein>
<evidence type="ECO:0000256" key="18">
    <source>
        <dbReference type="ARBA" id="ARBA00033406"/>
    </source>
</evidence>
<comment type="subcellular location">
    <subcellularLocation>
        <location evidence="2">Membrane</location>
        <topology evidence="2">Multi-pass membrane protein</topology>
    </subcellularLocation>
</comment>
<dbReference type="STRING" id="101091.A0A1C7NJT7"/>
<evidence type="ECO:0000256" key="12">
    <source>
        <dbReference type="ARBA" id="ARBA00023098"/>
    </source>
</evidence>
<keyword evidence="13 19" id="KW-0472">Membrane</keyword>
<keyword evidence="14" id="KW-0594">Phospholipid biosynthesis</keyword>
<evidence type="ECO:0000256" key="19">
    <source>
        <dbReference type="SAM" id="Phobius"/>
    </source>
</evidence>
<comment type="similarity">
    <text evidence="5">Belongs to the CDS family.</text>
</comment>
<evidence type="ECO:0000256" key="1">
    <source>
        <dbReference type="ARBA" id="ARBA00001698"/>
    </source>
</evidence>
<comment type="caution">
    <text evidence="20">The sequence shown here is derived from an EMBL/GenBank/DDBJ whole genome shotgun (WGS) entry which is preliminary data.</text>
</comment>
<evidence type="ECO:0000256" key="15">
    <source>
        <dbReference type="ARBA" id="ARBA00023264"/>
    </source>
</evidence>
<dbReference type="GO" id="GO:0016024">
    <property type="term" value="P:CDP-diacylglycerol biosynthetic process"/>
    <property type="evidence" value="ECO:0007669"/>
    <property type="project" value="UniProtKB-UniPathway"/>
</dbReference>
<evidence type="ECO:0000256" key="9">
    <source>
        <dbReference type="ARBA" id="ARBA00022692"/>
    </source>
</evidence>
<evidence type="ECO:0000256" key="5">
    <source>
        <dbReference type="ARBA" id="ARBA00010185"/>
    </source>
</evidence>
<evidence type="ECO:0000256" key="17">
    <source>
        <dbReference type="ARBA" id="ARBA00032396"/>
    </source>
</evidence>
<name>A0A1C7NJT7_9FUNG</name>
<dbReference type="UniPathway" id="UPA00557">
    <property type="reaction ID" value="UER00614"/>
</dbReference>
<keyword evidence="10 20" id="KW-0548">Nucleotidyltransferase</keyword>
<comment type="pathway">
    <text evidence="4">Lipid metabolism.</text>
</comment>
<dbReference type="EMBL" id="LUGH01000105">
    <property type="protein sequence ID" value="OBZ89258.1"/>
    <property type="molecule type" value="Genomic_DNA"/>
</dbReference>
<keyword evidence="9 19" id="KW-0812">Transmembrane</keyword>
<proteinExistence type="inferred from homology"/>
<dbReference type="Pfam" id="PF01148">
    <property type="entry name" value="CTP_transf_1"/>
    <property type="match status" value="1"/>
</dbReference>
<dbReference type="PANTHER" id="PTHR13773">
    <property type="entry name" value="PHOSPHATIDATE CYTIDYLYLTRANSFERASE"/>
    <property type="match status" value="1"/>
</dbReference>
<feature type="transmembrane region" description="Helical" evidence="19">
    <location>
        <begin position="123"/>
        <end position="140"/>
    </location>
</feature>
<sequence length="212" mass="23752">MIGMSREEPLEQTYECSFVSRTYRALFATCALRFCNWVLSVLNQCPPDSLGSHVLHVSWVHLCVLYTVPQPILIYHNIDQGGIFWFLFPSMLVVCNDIAAYVCGRRFGKTKLVSLSPNKTLEGFIGALVVTVLWAFIAELDVCIRFHAVMMALFASLISPFGGFFASAVKRASGLKDFDEFIPGHGGLSDRVDCQLFMAMFTFAYYHSFIAS</sequence>
<dbReference type="EC" id="2.7.7.41" evidence="6"/>
<keyword evidence="7" id="KW-0444">Lipid biosynthesis</keyword>
<organism evidence="20 21">
    <name type="scientific">Choanephora cucurbitarum</name>
    <dbReference type="NCBI Taxonomy" id="101091"/>
    <lineage>
        <taxon>Eukaryota</taxon>
        <taxon>Fungi</taxon>
        <taxon>Fungi incertae sedis</taxon>
        <taxon>Mucoromycota</taxon>
        <taxon>Mucoromycotina</taxon>
        <taxon>Mucoromycetes</taxon>
        <taxon>Mucorales</taxon>
        <taxon>Mucorineae</taxon>
        <taxon>Choanephoraceae</taxon>
        <taxon>Choanephoroideae</taxon>
        <taxon>Choanephora</taxon>
    </lineage>
</organism>
<dbReference type="PANTHER" id="PTHR13773:SF8">
    <property type="entry name" value="PHOSPHATIDATE CYTIDYLYLTRANSFERASE, PHOTORECEPTOR-SPECIFIC"/>
    <property type="match status" value="1"/>
</dbReference>
<evidence type="ECO:0000256" key="4">
    <source>
        <dbReference type="ARBA" id="ARBA00005189"/>
    </source>
</evidence>
<reference evidence="20 21" key="1">
    <citation type="submission" date="2016-03" db="EMBL/GenBank/DDBJ databases">
        <title>Choanephora cucurbitarum.</title>
        <authorList>
            <person name="Min B."/>
            <person name="Park H."/>
            <person name="Park J.-H."/>
            <person name="Shin H.-D."/>
            <person name="Choi I.-G."/>
        </authorList>
    </citation>
    <scope>NUCLEOTIDE SEQUENCE [LARGE SCALE GENOMIC DNA]</scope>
    <source>
        <strain evidence="20 21">KUS-F28377</strain>
    </source>
</reference>
<evidence type="ECO:0000313" key="21">
    <source>
        <dbReference type="Proteomes" id="UP000093000"/>
    </source>
</evidence>
<keyword evidence="11 19" id="KW-1133">Transmembrane helix</keyword>
<evidence type="ECO:0000256" key="7">
    <source>
        <dbReference type="ARBA" id="ARBA00022516"/>
    </source>
</evidence>
<dbReference type="OrthoDB" id="10260889at2759"/>
<evidence type="ECO:0000256" key="16">
    <source>
        <dbReference type="ARBA" id="ARBA00029893"/>
    </source>
</evidence>
<evidence type="ECO:0000256" key="8">
    <source>
        <dbReference type="ARBA" id="ARBA00022679"/>
    </source>
</evidence>
<evidence type="ECO:0000256" key="6">
    <source>
        <dbReference type="ARBA" id="ARBA00012487"/>
    </source>
</evidence>
<evidence type="ECO:0000256" key="3">
    <source>
        <dbReference type="ARBA" id="ARBA00005119"/>
    </source>
</evidence>
<keyword evidence="21" id="KW-1185">Reference proteome</keyword>
<evidence type="ECO:0000256" key="13">
    <source>
        <dbReference type="ARBA" id="ARBA00023136"/>
    </source>
</evidence>
<evidence type="ECO:0000313" key="20">
    <source>
        <dbReference type="EMBL" id="OBZ89258.1"/>
    </source>
</evidence>
<feature type="transmembrane region" description="Helical" evidence="19">
    <location>
        <begin position="82"/>
        <end position="102"/>
    </location>
</feature>
<dbReference type="InParanoid" id="A0A1C7NJT7"/>
<evidence type="ECO:0000256" key="10">
    <source>
        <dbReference type="ARBA" id="ARBA00022695"/>
    </source>
</evidence>
<comment type="catalytic activity">
    <reaction evidence="1">
        <text>a 1,2-diacyl-sn-glycero-3-phosphate + CTP + H(+) = a CDP-1,2-diacyl-sn-glycerol + diphosphate</text>
        <dbReference type="Rhea" id="RHEA:16229"/>
        <dbReference type="ChEBI" id="CHEBI:15378"/>
        <dbReference type="ChEBI" id="CHEBI:33019"/>
        <dbReference type="ChEBI" id="CHEBI:37563"/>
        <dbReference type="ChEBI" id="CHEBI:58332"/>
        <dbReference type="ChEBI" id="CHEBI:58608"/>
        <dbReference type="EC" id="2.7.7.41"/>
    </reaction>
</comment>
<dbReference type="Proteomes" id="UP000093000">
    <property type="component" value="Unassembled WGS sequence"/>
</dbReference>
<evidence type="ECO:0000256" key="14">
    <source>
        <dbReference type="ARBA" id="ARBA00023209"/>
    </source>
</evidence>
<feature type="transmembrane region" description="Helical" evidence="19">
    <location>
        <begin position="146"/>
        <end position="166"/>
    </location>
</feature>
<comment type="pathway">
    <text evidence="3">Phospholipid metabolism; CDP-diacylglycerol biosynthesis; CDP-diacylglycerol from sn-glycerol 3-phosphate: step 3/3.</text>
</comment>
<gene>
    <name evidence="20" type="primary">CDS2</name>
    <name evidence="20" type="ORF">A0J61_02701</name>
</gene>
<keyword evidence="8 20" id="KW-0808">Transferase</keyword>
<evidence type="ECO:0000256" key="2">
    <source>
        <dbReference type="ARBA" id="ARBA00004141"/>
    </source>
</evidence>
<evidence type="ECO:0000256" key="11">
    <source>
        <dbReference type="ARBA" id="ARBA00022989"/>
    </source>
</evidence>
<accession>A0A1C7NJT7</accession>
<dbReference type="AlphaFoldDB" id="A0A1C7NJT7"/>